<feature type="domain" description="SsuA/THI5-like" evidence="1">
    <location>
        <begin position="61"/>
        <end position="242"/>
    </location>
</feature>
<evidence type="ECO:0000259" key="1">
    <source>
        <dbReference type="Pfam" id="PF09084"/>
    </source>
</evidence>
<dbReference type="Pfam" id="PF09084">
    <property type="entry name" value="NMT1"/>
    <property type="match status" value="1"/>
</dbReference>
<sequence length="244" mass="26053">GAYSGFLFDSGIVAGPDGAVLTTEPDWASYIDMVPLTGSAAVSAPQEELTQVNFQLDWSPNTNHTGIFVADEMGWYAEEGIELEILPYSGGNGDQLVTEGVADFAVSFHNSVALSAPSGVPLKIVAAVVQKTVEAIGVTANRDDIQSPKDLDGMLYAGFGGPFEVPVMKAVIQADGGAGEFDSVVLDTWAYEAVYNGDADFVIPFLTWEGIEAELHDQPMKYFAFSDYGMPEQYTVVLVAGDTW</sequence>
<feature type="non-terminal residue" evidence="2">
    <location>
        <position position="244"/>
    </location>
</feature>
<dbReference type="InterPro" id="IPR027939">
    <property type="entry name" value="NMT1/THI5"/>
</dbReference>
<dbReference type="GO" id="GO:0009228">
    <property type="term" value="P:thiamine biosynthetic process"/>
    <property type="evidence" value="ECO:0007669"/>
    <property type="project" value="InterPro"/>
</dbReference>
<dbReference type="PANTHER" id="PTHR31528">
    <property type="entry name" value="4-AMINO-5-HYDROXYMETHYL-2-METHYLPYRIMIDINE PHOSPHATE SYNTHASE THI11-RELATED"/>
    <property type="match status" value="1"/>
</dbReference>
<dbReference type="EMBL" id="UINC01203205">
    <property type="protein sequence ID" value="SVE23348.1"/>
    <property type="molecule type" value="Genomic_DNA"/>
</dbReference>
<organism evidence="2">
    <name type="scientific">marine metagenome</name>
    <dbReference type="NCBI Taxonomy" id="408172"/>
    <lineage>
        <taxon>unclassified sequences</taxon>
        <taxon>metagenomes</taxon>
        <taxon>ecological metagenomes</taxon>
    </lineage>
</organism>
<reference evidence="2" key="1">
    <citation type="submission" date="2018-05" db="EMBL/GenBank/DDBJ databases">
        <authorList>
            <person name="Lanie J.A."/>
            <person name="Ng W.-L."/>
            <person name="Kazmierczak K.M."/>
            <person name="Andrzejewski T.M."/>
            <person name="Davidsen T.M."/>
            <person name="Wayne K.J."/>
            <person name="Tettelin H."/>
            <person name="Glass J.I."/>
            <person name="Rusch D."/>
            <person name="Podicherti R."/>
            <person name="Tsui H.-C.T."/>
            <person name="Winkler M.E."/>
        </authorList>
    </citation>
    <scope>NUCLEOTIDE SEQUENCE</scope>
</reference>
<dbReference type="InterPro" id="IPR015168">
    <property type="entry name" value="SsuA/THI5"/>
</dbReference>
<proteinExistence type="predicted"/>
<gene>
    <name evidence="2" type="ORF">METZ01_LOCUS476202</name>
</gene>
<dbReference type="SUPFAM" id="SSF53850">
    <property type="entry name" value="Periplasmic binding protein-like II"/>
    <property type="match status" value="1"/>
</dbReference>
<accession>A0A383BVE9</accession>
<evidence type="ECO:0000313" key="2">
    <source>
        <dbReference type="EMBL" id="SVE23348.1"/>
    </source>
</evidence>
<dbReference type="PANTHER" id="PTHR31528:SF3">
    <property type="entry name" value="THIAMINE BIOSYNTHESIS PROTEIN HI_0357-RELATED"/>
    <property type="match status" value="1"/>
</dbReference>
<protein>
    <recommendedName>
        <fullName evidence="1">SsuA/THI5-like domain-containing protein</fullName>
    </recommendedName>
</protein>
<feature type="non-terminal residue" evidence="2">
    <location>
        <position position="1"/>
    </location>
</feature>
<name>A0A383BVE9_9ZZZZ</name>
<dbReference type="Gene3D" id="3.40.190.10">
    <property type="entry name" value="Periplasmic binding protein-like II"/>
    <property type="match status" value="1"/>
</dbReference>
<dbReference type="AlphaFoldDB" id="A0A383BVE9"/>